<feature type="region of interest" description="Disordered" evidence="1">
    <location>
        <begin position="1"/>
        <end position="57"/>
    </location>
</feature>
<name>A0A4U5WBD2_STRLS</name>
<dbReference type="OrthoDB" id="9808768at2"/>
<comment type="caution">
    <text evidence="2">The sequence shown here is derived from an EMBL/GenBank/DDBJ whole genome shotgun (WGS) entry which is preliminary data.</text>
</comment>
<accession>A0A4U5WBD2</accession>
<organism evidence="2 3">
    <name type="scientific">Streptomyces lasalocidi</name>
    <name type="common">Streptomyces lasaliensis</name>
    <dbReference type="NCBI Taxonomy" id="324833"/>
    <lineage>
        <taxon>Bacteria</taxon>
        <taxon>Bacillati</taxon>
        <taxon>Actinomycetota</taxon>
        <taxon>Actinomycetes</taxon>
        <taxon>Kitasatosporales</taxon>
        <taxon>Streptomycetaceae</taxon>
        <taxon>Streptomyces</taxon>
    </lineage>
</organism>
<dbReference type="EMBL" id="SZNQ01000001">
    <property type="protein sequence ID" value="TKS98789.1"/>
    <property type="molecule type" value="Genomic_DNA"/>
</dbReference>
<keyword evidence="3" id="KW-1185">Reference proteome</keyword>
<sequence>MRHHQLRRLPARGPGRDEGGFAGSRSGRGDGRDGSAGPTEGRGGRHRSTGARAPVDERVEQVFTEAYRDTAREFEGMFSRLFPSGEGRLALTGPDHMITTGVPAGAEACEQPGPADRPVPEAAFCRGAGT</sequence>
<feature type="region of interest" description="Disordered" evidence="1">
    <location>
        <begin position="109"/>
        <end position="130"/>
    </location>
</feature>
<reference evidence="2 3" key="1">
    <citation type="submission" date="2019-04" db="EMBL/GenBank/DDBJ databases">
        <title>Streptomyces lasaliensis sp. nov., an Actinomycete isolated from soil which produces the polyether antibiotic lasalocid.</title>
        <authorList>
            <person name="Erwin G."/>
            <person name="Haber C."/>
        </authorList>
    </citation>
    <scope>NUCLEOTIDE SEQUENCE [LARGE SCALE GENOMIC DNA]</scope>
    <source>
        <strain evidence="2 3">X-537</strain>
    </source>
</reference>
<evidence type="ECO:0000313" key="3">
    <source>
        <dbReference type="Proteomes" id="UP000305929"/>
    </source>
</evidence>
<dbReference type="AlphaFoldDB" id="A0A4U5WBD2"/>
<feature type="compositionally biased region" description="Basic residues" evidence="1">
    <location>
        <begin position="1"/>
        <end position="10"/>
    </location>
</feature>
<proteinExistence type="predicted"/>
<protein>
    <submittedName>
        <fullName evidence="2">Uncharacterized protein</fullName>
    </submittedName>
</protein>
<gene>
    <name evidence="2" type="ORF">E4U91_00640</name>
</gene>
<dbReference type="Proteomes" id="UP000305929">
    <property type="component" value="Unassembled WGS sequence"/>
</dbReference>
<evidence type="ECO:0000313" key="2">
    <source>
        <dbReference type="EMBL" id="TKS98789.1"/>
    </source>
</evidence>
<evidence type="ECO:0000256" key="1">
    <source>
        <dbReference type="SAM" id="MobiDB-lite"/>
    </source>
</evidence>